<gene>
    <name evidence="8" type="ORF">LDHU3_07.1020</name>
</gene>
<dbReference type="Gene3D" id="1.10.510.10">
    <property type="entry name" value="Transferase(Phosphotransferase) domain 1"/>
    <property type="match status" value="1"/>
</dbReference>
<dbReference type="GO" id="GO:0035556">
    <property type="term" value="P:intracellular signal transduction"/>
    <property type="evidence" value="ECO:0007669"/>
    <property type="project" value="TreeGrafter"/>
</dbReference>
<proteinExistence type="predicted"/>
<dbReference type="Pfam" id="PF00069">
    <property type="entry name" value="Pkinase"/>
    <property type="match status" value="1"/>
</dbReference>
<feature type="region of interest" description="Disordered" evidence="6">
    <location>
        <begin position="1"/>
        <end position="22"/>
    </location>
</feature>
<evidence type="ECO:0000256" key="2">
    <source>
        <dbReference type="ARBA" id="ARBA00022679"/>
    </source>
</evidence>
<dbReference type="EMBL" id="LR812627">
    <property type="protein sequence ID" value="CAC5427599.1"/>
    <property type="molecule type" value="Genomic_DNA"/>
</dbReference>
<name>A0A6J8F491_LEIDO</name>
<dbReference type="GO" id="GO:0005524">
    <property type="term" value="F:ATP binding"/>
    <property type="evidence" value="ECO:0007669"/>
    <property type="project" value="UniProtKB-KW"/>
</dbReference>
<dbReference type="VEuPathDB" id="TriTrypDB:LDHU3_07.1020"/>
<keyword evidence="1" id="KW-0723">Serine/threonine-protein kinase</keyword>
<evidence type="ECO:0000313" key="9">
    <source>
        <dbReference type="Proteomes" id="UP000601710"/>
    </source>
</evidence>
<keyword evidence="5" id="KW-0067">ATP-binding</keyword>
<dbReference type="InterPro" id="IPR000719">
    <property type="entry name" value="Prot_kinase_dom"/>
</dbReference>
<dbReference type="VEuPathDB" id="TriTrypDB:LdCL_070013300"/>
<evidence type="ECO:0000256" key="4">
    <source>
        <dbReference type="ARBA" id="ARBA00022777"/>
    </source>
</evidence>
<protein>
    <submittedName>
        <fullName evidence="8">Protein_kinase_domain_containing_protein</fullName>
    </submittedName>
</protein>
<dbReference type="AlphaFoldDB" id="A0A6J8F491"/>
<sequence length="126" mass="14028">MCTGSRSPVTPASPHSQPGRLTDSQARDIWACGVVLYYKLIASLPFDPLVQGGTVLPSNLTRTPQQVYDVRCRIVAMEYQIPAHLSIICRQLIEWTLQKDPQRRPSALEILRHPALARVRASVLGI</sequence>
<dbReference type="PANTHER" id="PTHR24346">
    <property type="entry name" value="MAP/MICROTUBULE AFFINITY-REGULATING KINASE"/>
    <property type="match status" value="1"/>
</dbReference>
<evidence type="ECO:0000256" key="1">
    <source>
        <dbReference type="ARBA" id="ARBA00022527"/>
    </source>
</evidence>
<dbReference type="InterPro" id="IPR011009">
    <property type="entry name" value="Kinase-like_dom_sf"/>
</dbReference>
<dbReference type="Proteomes" id="UP000601710">
    <property type="component" value="Chromosome 7"/>
</dbReference>
<keyword evidence="3" id="KW-0547">Nucleotide-binding</keyword>
<feature type="compositionally biased region" description="Polar residues" evidence="6">
    <location>
        <begin position="1"/>
        <end position="16"/>
    </location>
</feature>
<reference evidence="8" key="1">
    <citation type="submission" date="2020-06" db="EMBL/GenBank/DDBJ databases">
        <authorList>
            <person name="Camacho E."/>
            <person name="Gonzalez-de la Fuente S."/>
            <person name="Rastrojo A."/>
            <person name="Peiro-Pastor R."/>
            <person name="Solana JC."/>
            <person name="Tabera L."/>
            <person name="Gamarro F."/>
            <person name="Carrasco-Ramiro F."/>
            <person name="Requena JM."/>
            <person name="Aguado B."/>
        </authorList>
    </citation>
    <scope>NUCLEOTIDE SEQUENCE</scope>
</reference>
<dbReference type="GO" id="GO:0004674">
    <property type="term" value="F:protein serine/threonine kinase activity"/>
    <property type="evidence" value="ECO:0007669"/>
    <property type="project" value="UniProtKB-KW"/>
</dbReference>
<accession>A0A6J8F491</accession>
<organism evidence="8 9">
    <name type="scientific">Leishmania donovani</name>
    <dbReference type="NCBI Taxonomy" id="5661"/>
    <lineage>
        <taxon>Eukaryota</taxon>
        <taxon>Discoba</taxon>
        <taxon>Euglenozoa</taxon>
        <taxon>Kinetoplastea</taxon>
        <taxon>Metakinetoplastina</taxon>
        <taxon>Trypanosomatida</taxon>
        <taxon>Trypanosomatidae</taxon>
        <taxon>Leishmaniinae</taxon>
        <taxon>Leishmania</taxon>
    </lineage>
</organism>
<evidence type="ECO:0000256" key="5">
    <source>
        <dbReference type="ARBA" id="ARBA00022840"/>
    </source>
</evidence>
<keyword evidence="4 8" id="KW-0418">Kinase</keyword>
<evidence type="ECO:0000313" key="8">
    <source>
        <dbReference type="EMBL" id="CAC5427599.1"/>
    </source>
</evidence>
<dbReference type="SUPFAM" id="SSF56112">
    <property type="entry name" value="Protein kinase-like (PK-like)"/>
    <property type="match status" value="1"/>
</dbReference>
<keyword evidence="2" id="KW-0808">Transferase</keyword>
<dbReference type="PANTHER" id="PTHR24346:SF82">
    <property type="entry name" value="KP78A-RELATED"/>
    <property type="match status" value="1"/>
</dbReference>
<evidence type="ECO:0000256" key="6">
    <source>
        <dbReference type="SAM" id="MobiDB-lite"/>
    </source>
</evidence>
<dbReference type="PROSITE" id="PS50011">
    <property type="entry name" value="PROTEIN_KINASE_DOM"/>
    <property type="match status" value="1"/>
</dbReference>
<dbReference type="GO" id="GO:0005737">
    <property type="term" value="C:cytoplasm"/>
    <property type="evidence" value="ECO:0007669"/>
    <property type="project" value="TreeGrafter"/>
</dbReference>
<evidence type="ECO:0000256" key="3">
    <source>
        <dbReference type="ARBA" id="ARBA00022741"/>
    </source>
</evidence>
<feature type="domain" description="Protein kinase" evidence="7">
    <location>
        <begin position="1"/>
        <end position="116"/>
    </location>
</feature>
<evidence type="ECO:0000259" key="7">
    <source>
        <dbReference type="PROSITE" id="PS50011"/>
    </source>
</evidence>